<evidence type="ECO:0000259" key="12">
    <source>
        <dbReference type="Pfam" id="PF00890"/>
    </source>
</evidence>
<keyword evidence="5 11" id="KW-0285">Flavoprotein</keyword>
<evidence type="ECO:0000256" key="7">
    <source>
        <dbReference type="ARBA" id="ARBA00022827"/>
    </source>
</evidence>
<sequence>MSGGAPVLVVGSGAAGMACALALAPRPVVLVTKTDGLPGGSSLWAQGGIACALGDGDSAEDHAADTLAAGAGTVDADAARLLAEAGIAEIRRLVALGLPVDRTAAGAVALGREAAHSTDRIVHAGGDATGRKLVETLAALVAAAPHVTVRAQTVALDLLVRDGRVAGLAVLGPLGVETLAGPVVLATGGVGALYAATTNPPEATADGLALAARAGAALADLEMVQFHPTALALPAEGRLPLLTEALRGAGAVLRDAAGRAFMAAEHPLADLAPRDVVARALGTRAAAGLPVFLDLRPALANRGAEAFPQVLALLAEAGFDPYAAPVPVTPAAHYHMGGVATDLAGRTSLPGLWACGEVACTGVHGANRLASNSLLEALVFARRVAEDVDAAPADPLPAPAVFPVAPPETAAAVRRLMSAHMGLVRSGRDLAAACAALAALPSGRAAQPGRAEAEAANLLLAARLMTAAALRRDESRGAHCRTDAPAPVEAWRRRHVVTLADLLAPAAAEAAA</sequence>
<evidence type="ECO:0000313" key="15">
    <source>
        <dbReference type="Proteomes" id="UP000219621"/>
    </source>
</evidence>
<comment type="cofactor">
    <cofactor evidence="1 11">
        <name>FAD</name>
        <dbReference type="ChEBI" id="CHEBI:57692"/>
    </cofactor>
</comment>
<evidence type="ECO:0000256" key="6">
    <source>
        <dbReference type="ARBA" id="ARBA00022642"/>
    </source>
</evidence>
<dbReference type="Gene3D" id="3.90.700.10">
    <property type="entry name" value="Succinate dehydrogenase/fumarate reductase flavoprotein, catalytic domain"/>
    <property type="match status" value="1"/>
</dbReference>
<feature type="domain" description="Fumarate reductase/succinate dehydrogenase flavoprotein-like C-terminal" evidence="13">
    <location>
        <begin position="413"/>
        <end position="489"/>
    </location>
</feature>
<dbReference type="InterPro" id="IPR036188">
    <property type="entry name" value="FAD/NAD-bd_sf"/>
</dbReference>
<evidence type="ECO:0000256" key="4">
    <source>
        <dbReference type="ARBA" id="ARBA00012173"/>
    </source>
</evidence>
<proteinExistence type="inferred from homology"/>
<evidence type="ECO:0000256" key="3">
    <source>
        <dbReference type="ARBA" id="ARBA00008562"/>
    </source>
</evidence>
<comment type="similarity">
    <text evidence="3 11">Belongs to the FAD-dependent oxidoreductase 2 family. NadB subfamily.</text>
</comment>
<dbReference type="GO" id="GO:0008734">
    <property type="term" value="F:L-aspartate oxidase activity"/>
    <property type="evidence" value="ECO:0007669"/>
    <property type="project" value="UniProtKB-UniRule"/>
</dbReference>
<dbReference type="InterPro" id="IPR015939">
    <property type="entry name" value="Fum_Rdtase/Succ_DH_flav-like_C"/>
</dbReference>
<dbReference type="EC" id="1.4.3.16" evidence="4 10"/>
<dbReference type="OrthoDB" id="9806724at2"/>
<dbReference type="RefSeq" id="WP_097277956.1">
    <property type="nucleotide sequence ID" value="NZ_OCNJ01000002.1"/>
</dbReference>
<dbReference type="Pfam" id="PF02910">
    <property type="entry name" value="Succ_DH_flav_C"/>
    <property type="match status" value="1"/>
</dbReference>
<evidence type="ECO:0000256" key="5">
    <source>
        <dbReference type="ARBA" id="ARBA00022630"/>
    </source>
</evidence>
<dbReference type="InterPro" id="IPR037099">
    <property type="entry name" value="Fum_R/Succ_DH_flav-like_C_sf"/>
</dbReference>
<dbReference type="Gene3D" id="1.20.58.100">
    <property type="entry name" value="Fumarate reductase/succinate dehydrogenase flavoprotein-like, C-terminal domain"/>
    <property type="match status" value="1"/>
</dbReference>
<dbReference type="SUPFAM" id="SSF51905">
    <property type="entry name" value="FAD/NAD(P)-binding domain"/>
    <property type="match status" value="1"/>
</dbReference>
<dbReference type="Gene3D" id="3.50.50.60">
    <property type="entry name" value="FAD/NAD(P)-binding domain"/>
    <property type="match status" value="1"/>
</dbReference>
<evidence type="ECO:0000256" key="2">
    <source>
        <dbReference type="ARBA" id="ARBA00004950"/>
    </source>
</evidence>
<evidence type="ECO:0000256" key="8">
    <source>
        <dbReference type="ARBA" id="ARBA00023002"/>
    </source>
</evidence>
<evidence type="ECO:0000256" key="1">
    <source>
        <dbReference type="ARBA" id="ARBA00001974"/>
    </source>
</evidence>
<dbReference type="PANTHER" id="PTHR42716">
    <property type="entry name" value="L-ASPARTATE OXIDASE"/>
    <property type="match status" value="1"/>
</dbReference>
<comment type="function">
    <text evidence="11">Catalyzes the oxidation of L-aspartate to iminoaspartate.</text>
</comment>
<comment type="pathway">
    <text evidence="2 11">Cofactor biosynthesis; NAD(+) biosynthesis; iminoaspartate from L-aspartate (oxidase route): step 1/1.</text>
</comment>
<dbReference type="Proteomes" id="UP000219621">
    <property type="component" value="Unassembled WGS sequence"/>
</dbReference>
<dbReference type="EMBL" id="OCNJ01000002">
    <property type="protein sequence ID" value="SOD91951.1"/>
    <property type="molecule type" value="Genomic_DNA"/>
</dbReference>
<keyword evidence="8 11" id="KW-0560">Oxidoreductase</keyword>
<evidence type="ECO:0000259" key="13">
    <source>
        <dbReference type="Pfam" id="PF02910"/>
    </source>
</evidence>
<dbReference type="GO" id="GO:0034628">
    <property type="term" value="P:'de novo' NAD+ biosynthetic process from L-aspartate"/>
    <property type="evidence" value="ECO:0007669"/>
    <property type="project" value="TreeGrafter"/>
</dbReference>
<dbReference type="NCBIfam" id="NF005701">
    <property type="entry name" value="PRK07512.1"/>
    <property type="match status" value="1"/>
</dbReference>
<dbReference type="NCBIfam" id="TIGR00551">
    <property type="entry name" value="nadB"/>
    <property type="match status" value="1"/>
</dbReference>
<keyword evidence="15" id="KW-1185">Reference proteome</keyword>
<evidence type="ECO:0000256" key="10">
    <source>
        <dbReference type="NCBIfam" id="TIGR00551"/>
    </source>
</evidence>
<accession>A0A286G8V4</accession>
<gene>
    <name evidence="14" type="ORF">SAMN05421508_102190</name>
</gene>
<protein>
    <recommendedName>
        <fullName evidence="4 10">L-aspartate oxidase</fullName>
        <ecNumber evidence="4 10">1.4.3.16</ecNumber>
    </recommendedName>
</protein>
<dbReference type="SUPFAM" id="SSF56425">
    <property type="entry name" value="Succinate dehydrogenase/fumarate reductase flavoprotein, catalytic domain"/>
    <property type="match status" value="1"/>
</dbReference>
<dbReference type="InterPro" id="IPR003953">
    <property type="entry name" value="FAD-dep_OxRdtase_2_FAD-bd"/>
</dbReference>
<feature type="domain" description="FAD-dependent oxidoreductase 2 FAD-binding" evidence="12">
    <location>
        <begin position="7"/>
        <end position="374"/>
    </location>
</feature>
<dbReference type="InterPro" id="IPR027477">
    <property type="entry name" value="Succ_DH/fumarate_Rdtase_cat_sf"/>
</dbReference>
<dbReference type="PANTHER" id="PTHR42716:SF2">
    <property type="entry name" value="L-ASPARTATE OXIDASE, CHLOROPLASTIC"/>
    <property type="match status" value="1"/>
</dbReference>
<evidence type="ECO:0000256" key="9">
    <source>
        <dbReference type="ARBA" id="ARBA00048305"/>
    </source>
</evidence>
<keyword evidence="6 11" id="KW-0662">Pyridine nucleotide biosynthesis</keyword>
<dbReference type="GO" id="GO:0005737">
    <property type="term" value="C:cytoplasm"/>
    <property type="evidence" value="ECO:0007669"/>
    <property type="project" value="UniProtKB-SubCell"/>
</dbReference>
<keyword evidence="7 11" id="KW-0274">FAD</keyword>
<reference evidence="14 15" key="1">
    <citation type="submission" date="2017-09" db="EMBL/GenBank/DDBJ databases">
        <authorList>
            <person name="Ehlers B."/>
            <person name="Leendertz F.H."/>
        </authorList>
    </citation>
    <scope>NUCLEOTIDE SEQUENCE [LARGE SCALE GENOMIC DNA]</scope>
    <source>
        <strain evidence="14 15">USBA 140</strain>
    </source>
</reference>
<dbReference type="InterPro" id="IPR005288">
    <property type="entry name" value="NadB"/>
</dbReference>
<dbReference type="UniPathway" id="UPA00253">
    <property type="reaction ID" value="UER00326"/>
</dbReference>
<dbReference type="Pfam" id="PF00890">
    <property type="entry name" value="FAD_binding_2"/>
    <property type="match status" value="1"/>
</dbReference>
<name>A0A286G8V4_9PROT</name>
<dbReference type="AlphaFoldDB" id="A0A286G8V4"/>
<dbReference type="SUPFAM" id="SSF46977">
    <property type="entry name" value="Succinate dehydrogenase/fumarate reductase flavoprotein C-terminal domain"/>
    <property type="match status" value="1"/>
</dbReference>
<evidence type="ECO:0000256" key="11">
    <source>
        <dbReference type="RuleBase" id="RU362049"/>
    </source>
</evidence>
<comment type="subcellular location">
    <subcellularLocation>
        <location evidence="11">Cytoplasm</location>
    </subcellularLocation>
</comment>
<dbReference type="PRINTS" id="PR00368">
    <property type="entry name" value="FADPNR"/>
</dbReference>
<comment type="catalytic activity">
    <reaction evidence="9">
        <text>L-aspartate + O2 = iminosuccinate + H2O2</text>
        <dbReference type="Rhea" id="RHEA:25876"/>
        <dbReference type="ChEBI" id="CHEBI:15379"/>
        <dbReference type="ChEBI" id="CHEBI:16240"/>
        <dbReference type="ChEBI" id="CHEBI:29991"/>
        <dbReference type="ChEBI" id="CHEBI:77875"/>
        <dbReference type="EC" id="1.4.3.16"/>
    </reaction>
    <physiologicalReaction direction="left-to-right" evidence="9">
        <dbReference type="Rhea" id="RHEA:25877"/>
    </physiologicalReaction>
</comment>
<organism evidence="14 15">
    <name type="scientific">Caenispirillum bisanense</name>
    <dbReference type="NCBI Taxonomy" id="414052"/>
    <lineage>
        <taxon>Bacteria</taxon>
        <taxon>Pseudomonadati</taxon>
        <taxon>Pseudomonadota</taxon>
        <taxon>Alphaproteobacteria</taxon>
        <taxon>Rhodospirillales</taxon>
        <taxon>Novispirillaceae</taxon>
        <taxon>Caenispirillum</taxon>
    </lineage>
</organism>
<evidence type="ECO:0000313" key="14">
    <source>
        <dbReference type="EMBL" id="SOD91951.1"/>
    </source>
</evidence>